<dbReference type="AlphaFoldDB" id="A0A0F9IRN4"/>
<name>A0A0F9IRN4_9ZZZZ</name>
<evidence type="ECO:0000259" key="1">
    <source>
        <dbReference type="Pfam" id="PF01909"/>
    </source>
</evidence>
<dbReference type="Gene3D" id="3.30.460.10">
    <property type="entry name" value="Beta Polymerase, domain 2"/>
    <property type="match status" value="1"/>
</dbReference>
<sequence>MRPLRCVIVARAGSPRWLAGTRWTCQQACPRGLRALRIGRYKRAMTHFRPEQLLRPAVDGPQRIASEIVAALASLDGVRRIALFGSLAEGRADRWSDVDMIVACQDSDVTQWAAAAEIRRAKGVLFYQTFSTAEQPSGRYWFEGESPFHKLDVSLHPLAAYEAVRRGQAPDEYPMTLKEVYSAEPYDGTPSVAVAAAPLSFDAQETRIKQCHVPLMNSLRSRLRGRDLYPNSSAELEEKARELRGRLEGVSPDAVMAGGRIGQLAWRLVEMAEHLLAQ</sequence>
<accession>A0A0F9IRN4</accession>
<dbReference type="InterPro" id="IPR043519">
    <property type="entry name" value="NT_sf"/>
</dbReference>
<protein>
    <recommendedName>
        <fullName evidence="1">Polymerase nucleotidyl transferase domain-containing protein</fullName>
    </recommendedName>
</protein>
<comment type="caution">
    <text evidence="2">The sequence shown here is derived from an EMBL/GenBank/DDBJ whole genome shotgun (WGS) entry which is preliminary data.</text>
</comment>
<gene>
    <name evidence="2" type="ORF">LCGC14_1911090</name>
</gene>
<dbReference type="InterPro" id="IPR002934">
    <property type="entry name" value="Polymerase_NTP_transf_dom"/>
</dbReference>
<evidence type="ECO:0000313" key="2">
    <source>
        <dbReference type="EMBL" id="KKL89797.1"/>
    </source>
</evidence>
<dbReference type="EMBL" id="LAZR01020187">
    <property type="protein sequence ID" value="KKL89797.1"/>
    <property type="molecule type" value="Genomic_DNA"/>
</dbReference>
<organism evidence="2">
    <name type="scientific">marine sediment metagenome</name>
    <dbReference type="NCBI Taxonomy" id="412755"/>
    <lineage>
        <taxon>unclassified sequences</taxon>
        <taxon>metagenomes</taxon>
        <taxon>ecological metagenomes</taxon>
    </lineage>
</organism>
<dbReference type="GO" id="GO:0016779">
    <property type="term" value="F:nucleotidyltransferase activity"/>
    <property type="evidence" value="ECO:0007669"/>
    <property type="project" value="InterPro"/>
</dbReference>
<dbReference type="SUPFAM" id="SSF81301">
    <property type="entry name" value="Nucleotidyltransferase"/>
    <property type="match status" value="1"/>
</dbReference>
<feature type="domain" description="Polymerase nucleotidyl transferase" evidence="1">
    <location>
        <begin position="67"/>
        <end position="107"/>
    </location>
</feature>
<proteinExistence type="predicted"/>
<dbReference type="CDD" id="cd05403">
    <property type="entry name" value="NT_KNTase_like"/>
    <property type="match status" value="1"/>
</dbReference>
<dbReference type="Pfam" id="PF01909">
    <property type="entry name" value="NTP_transf_2"/>
    <property type="match status" value="1"/>
</dbReference>
<reference evidence="2" key="1">
    <citation type="journal article" date="2015" name="Nature">
        <title>Complex archaea that bridge the gap between prokaryotes and eukaryotes.</title>
        <authorList>
            <person name="Spang A."/>
            <person name="Saw J.H."/>
            <person name="Jorgensen S.L."/>
            <person name="Zaremba-Niedzwiedzka K."/>
            <person name="Martijn J."/>
            <person name="Lind A.E."/>
            <person name="van Eijk R."/>
            <person name="Schleper C."/>
            <person name="Guy L."/>
            <person name="Ettema T.J."/>
        </authorList>
    </citation>
    <scope>NUCLEOTIDE SEQUENCE</scope>
</reference>